<keyword evidence="1" id="KW-0802">TPR repeat</keyword>
<dbReference type="SUPFAM" id="SSF48452">
    <property type="entry name" value="TPR-like"/>
    <property type="match status" value="1"/>
</dbReference>
<accession>A0AAV1ZWB4</accession>
<dbReference type="Proteomes" id="UP001497382">
    <property type="component" value="Unassembled WGS sequence"/>
</dbReference>
<comment type="caution">
    <text evidence="2">The sequence shown here is derived from an EMBL/GenBank/DDBJ whole genome shotgun (WGS) entry which is preliminary data.</text>
</comment>
<feature type="repeat" description="TPR" evidence="1">
    <location>
        <begin position="64"/>
        <end position="97"/>
    </location>
</feature>
<evidence type="ECO:0000256" key="1">
    <source>
        <dbReference type="PROSITE-ProRule" id="PRU00339"/>
    </source>
</evidence>
<name>A0AAV1ZWB4_9ARAC</name>
<dbReference type="SMART" id="SM00028">
    <property type="entry name" value="TPR"/>
    <property type="match status" value="1"/>
</dbReference>
<dbReference type="PROSITE" id="PS50005">
    <property type="entry name" value="TPR"/>
    <property type="match status" value="1"/>
</dbReference>
<reference evidence="2 3" key="1">
    <citation type="submission" date="2024-04" db="EMBL/GenBank/DDBJ databases">
        <authorList>
            <person name="Rising A."/>
            <person name="Reimegard J."/>
            <person name="Sonavane S."/>
            <person name="Akerstrom W."/>
            <person name="Nylinder S."/>
            <person name="Hedman E."/>
            <person name="Kallberg Y."/>
        </authorList>
    </citation>
    <scope>NUCLEOTIDE SEQUENCE [LARGE SCALE GENOMIC DNA]</scope>
</reference>
<proteinExistence type="predicted"/>
<evidence type="ECO:0000313" key="3">
    <source>
        <dbReference type="Proteomes" id="UP001497382"/>
    </source>
</evidence>
<gene>
    <name evidence="2" type="ORF">LARSCL_LOCUS8460</name>
</gene>
<keyword evidence="3" id="KW-1185">Reference proteome</keyword>
<protein>
    <submittedName>
        <fullName evidence="2">Uncharacterized protein</fullName>
    </submittedName>
</protein>
<dbReference type="InterPro" id="IPR019734">
    <property type="entry name" value="TPR_rpt"/>
</dbReference>
<dbReference type="InterPro" id="IPR011990">
    <property type="entry name" value="TPR-like_helical_dom_sf"/>
</dbReference>
<evidence type="ECO:0000313" key="2">
    <source>
        <dbReference type="EMBL" id="CAL1276113.1"/>
    </source>
</evidence>
<sequence length="630" mass="72452">MISSGLRTKKDVERHVADALSRLNSENEKNLRGYTFARLFFQVKDYEAAKKHLSSFLSVRDNHAPAHRLMAQIFEATNNPESALQSYKRSLEIDPHQPDIVLKICELYCQLSVDHETARECMVSAEGEPDHQELENLIATELAAQPKNVGLRIRLLRLYLDTERLKEAYEHATLIESKRLFPFSVEWYYLLGDIFEAYQEEYGQNLDSQFYLNYLTALDRLVLLTLAEPHSFSCENGKKQYSVNDAAAVLLTFDQILKKASEKDIKEGSWIYFIHYMKGQLYFYMASLLLKRAKLDQGNKKETFRFSAGLAVVCYTFKPINLLQEMWFSNLEDNQKAFTNFFQQGSLRTSFIGHVIIDMCKEDKSKWLQKLKLEVCISQVKERIYSRVFTSVVQKDKLLSSYFILDSTFENCSLEFPSEVALQEYDKAAYKLCPDSLHHLVWLEMQRNSPNSSDLVDNLMQVFKGLQYSNKNLSKGSCESLCVLDLEAYLYATVYQAQCMVEKKKGYPSPKNQDSQLSYPPDIADAMCSKLQASWWKAAYGLHTCTIKEKLGEHRRILQHGLEVIRGIGNHGMEVQLVAYLAQKFANKADNLMKVDVTNPEFHLPSKVIFTGAEASTLLKKLSKNYPKAK</sequence>
<organism evidence="2 3">
    <name type="scientific">Larinioides sclopetarius</name>
    <dbReference type="NCBI Taxonomy" id="280406"/>
    <lineage>
        <taxon>Eukaryota</taxon>
        <taxon>Metazoa</taxon>
        <taxon>Ecdysozoa</taxon>
        <taxon>Arthropoda</taxon>
        <taxon>Chelicerata</taxon>
        <taxon>Arachnida</taxon>
        <taxon>Araneae</taxon>
        <taxon>Araneomorphae</taxon>
        <taxon>Entelegynae</taxon>
        <taxon>Araneoidea</taxon>
        <taxon>Araneidae</taxon>
        <taxon>Larinioides</taxon>
    </lineage>
</organism>
<dbReference type="EMBL" id="CAXIEN010000090">
    <property type="protein sequence ID" value="CAL1276113.1"/>
    <property type="molecule type" value="Genomic_DNA"/>
</dbReference>
<dbReference type="AlphaFoldDB" id="A0AAV1ZWB4"/>
<dbReference type="Gene3D" id="1.25.40.10">
    <property type="entry name" value="Tetratricopeptide repeat domain"/>
    <property type="match status" value="1"/>
</dbReference>